<organism evidence="2 3">
    <name type="scientific">Acinetobacter larvae</name>
    <dbReference type="NCBI Taxonomy" id="1789224"/>
    <lineage>
        <taxon>Bacteria</taxon>
        <taxon>Pseudomonadati</taxon>
        <taxon>Pseudomonadota</taxon>
        <taxon>Gammaproteobacteria</taxon>
        <taxon>Moraxellales</taxon>
        <taxon>Moraxellaceae</taxon>
        <taxon>Acinetobacter</taxon>
    </lineage>
</organism>
<evidence type="ECO:0000313" key="2">
    <source>
        <dbReference type="EMBL" id="AOA58339.1"/>
    </source>
</evidence>
<dbReference type="InterPro" id="IPR006949">
    <property type="entry name" value="Barrel_Baseplate_J-like"/>
</dbReference>
<dbReference type="Pfam" id="PF04865">
    <property type="entry name" value="Baseplate_J"/>
    <property type="match status" value="1"/>
</dbReference>
<evidence type="ECO:0000259" key="1">
    <source>
        <dbReference type="Pfam" id="PF04865"/>
    </source>
</evidence>
<dbReference type="KEGG" id="ala:BFG52_08210"/>
<dbReference type="STRING" id="1789224.BFG52_08210"/>
<dbReference type="RefSeq" id="WP_067554578.1">
    <property type="nucleotide sequence ID" value="NZ_CP016895.1"/>
</dbReference>
<feature type="domain" description="Baseplate protein J-like barrel" evidence="1">
    <location>
        <begin position="103"/>
        <end position="178"/>
    </location>
</feature>
<reference evidence="2 3" key="1">
    <citation type="submission" date="2016-08" db="EMBL/GenBank/DDBJ databases">
        <authorList>
            <person name="Seilhamer J.J."/>
        </authorList>
    </citation>
    <scope>NUCLEOTIDE SEQUENCE [LARGE SCALE GENOMIC DNA]</scope>
    <source>
        <strain evidence="2 3">BRTC-1</strain>
    </source>
</reference>
<dbReference type="EMBL" id="CP016895">
    <property type="protein sequence ID" value="AOA58339.1"/>
    <property type="molecule type" value="Genomic_DNA"/>
</dbReference>
<keyword evidence="3" id="KW-1185">Reference proteome</keyword>
<dbReference type="AlphaFoldDB" id="A0A1B2LZK9"/>
<name>A0A1B2LZK9_9GAMM</name>
<dbReference type="OrthoDB" id="7497539at2"/>
<sequence length="398" mass="43709">MTFPLIEITEKGVIAPTTDAVVAGLWDLFKQAFGDDLNIDMRTPQGQLVTSLAAMIQDERNQMIELLNMTDPRYSKGVWQEGIGNIYFLNRKRETYSTVELSVMGLRGVKVAAGTQFSDSLGYVWKTLNDVTIDESGIAAVKAECTTPGQISAAAHSINTLVKSISGIDRLTNPKAAQLGREEEGRIDFEERRRLSVALNAKNTNAATYGAVADIDGVVSLYVEDNPTDETVHSGITRYPLIRNSILVSVMGGDDYEIANTLLIKAGSGCSFNGNTEVIVKDTENFQIRPPTYKVKILRPTAVPVYFKIVLEDLSELSFHDESNIKDALIDATKSGKTKMNIGLPVIALRYVCRISAVADLVLESLRISRDGINFTDVLEFGVDEFPCTSGEYIEFVQ</sequence>
<gene>
    <name evidence="2" type="ORF">BFG52_08210</name>
</gene>
<dbReference type="Proteomes" id="UP000093391">
    <property type="component" value="Chromosome"/>
</dbReference>
<accession>A0A1B2LZK9</accession>
<proteinExistence type="predicted"/>
<evidence type="ECO:0000313" key="3">
    <source>
        <dbReference type="Proteomes" id="UP000093391"/>
    </source>
</evidence>
<protein>
    <recommendedName>
        <fullName evidence="1">Baseplate protein J-like barrel domain-containing protein</fullName>
    </recommendedName>
</protein>